<dbReference type="AlphaFoldDB" id="A0A7W3V1R9"/>
<sequence length="106" mass="11737">MLKAIIAAILVLVIGGVSYSTYRKVLHKSASWQTQTLQLSQRCGTILADEKRTEDDVERLRRDAESLAWKSKVSGDVLTGVVRTADPYEQDVVTAGRALDACMRKL</sequence>
<name>A0A7W3V1R9_9GAMM</name>
<proteinExistence type="predicted"/>
<dbReference type="RefSeq" id="WP_182622438.1">
    <property type="nucleotide sequence ID" value="NZ_JACIUV010000004.1"/>
</dbReference>
<evidence type="ECO:0000313" key="1">
    <source>
        <dbReference type="EMBL" id="MBB1117402.1"/>
    </source>
</evidence>
<protein>
    <submittedName>
        <fullName evidence="1">Uncharacterized protein</fullName>
    </submittedName>
</protein>
<accession>A0A7W3V1R9</accession>
<gene>
    <name evidence="1" type="ORF">H4O09_10115</name>
</gene>
<comment type="caution">
    <text evidence="1">The sequence shown here is derived from an EMBL/GenBank/DDBJ whole genome shotgun (WGS) entry which is preliminary data.</text>
</comment>
<evidence type="ECO:0000313" key="2">
    <source>
        <dbReference type="Proteomes" id="UP000550609"/>
    </source>
</evidence>
<dbReference type="Proteomes" id="UP000550609">
    <property type="component" value="Unassembled WGS sequence"/>
</dbReference>
<organism evidence="1 2">
    <name type="scientific">Stenotrophomonas koreensis</name>
    <dbReference type="NCBI Taxonomy" id="266128"/>
    <lineage>
        <taxon>Bacteria</taxon>
        <taxon>Pseudomonadati</taxon>
        <taxon>Pseudomonadota</taxon>
        <taxon>Gammaproteobacteria</taxon>
        <taxon>Lysobacterales</taxon>
        <taxon>Lysobacteraceae</taxon>
        <taxon>Stenotrophomonas</taxon>
    </lineage>
</organism>
<dbReference type="EMBL" id="JACIUV010000004">
    <property type="protein sequence ID" value="MBB1117402.1"/>
    <property type="molecule type" value="Genomic_DNA"/>
</dbReference>
<reference evidence="1 2" key="1">
    <citation type="submission" date="2020-08" db="EMBL/GenBank/DDBJ databases">
        <title>Stenotrophomonas sp. W1S232.</title>
        <authorList>
            <person name="Deng Y."/>
        </authorList>
    </citation>
    <scope>NUCLEOTIDE SEQUENCE [LARGE SCALE GENOMIC DNA]</scope>
    <source>
        <strain evidence="1 2">W1S232</strain>
    </source>
</reference>